<organism evidence="1 2">
    <name type="scientific">Favolaschia claudopus</name>
    <dbReference type="NCBI Taxonomy" id="2862362"/>
    <lineage>
        <taxon>Eukaryota</taxon>
        <taxon>Fungi</taxon>
        <taxon>Dikarya</taxon>
        <taxon>Basidiomycota</taxon>
        <taxon>Agaricomycotina</taxon>
        <taxon>Agaricomycetes</taxon>
        <taxon>Agaricomycetidae</taxon>
        <taxon>Agaricales</taxon>
        <taxon>Marasmiineae</taxon>
        <taxon>Mycenaceae</taxon>
        <taxon>Favolaschia</taxon>
    </lineage>
</organism>
<dbReference type="EMBL" id="JAWWNJ010000124">
    <property type="protein sequence ID" value="KAK6988309.1"/>
    <property type="molecule type" value="Genomic_DNA"/>
</dbReference>
<reference evidence="1 2" key="1">
    <citation type="journal article" date="2024" name="J Genomics">
        <title>Draft genome sequencing and assembly of Favolaschia claudopus CIRM-BRFM 2984 isolated from oak limbs.</title>
        <authorList>
            <person name="Navarro D."/>
            <person name="Drula E."/>
            <person name="Chaduli D."/>
            <person name="Cazenave R."/>
            <person name="Ahrendt S."/>
            <person name="Wang J."/>
            <person name="Lipzen A."/>
            <person name="Daum C."/>
            <person name="Barry K."/>
            <person name="Grigoriev I.V."/>
            <person name="Favel A."/>
            <person name="Rosso M.N."/>
            <person name="Martin F."/>
        </authorList>
    </citation>
    <scope>NUCLEOTIDE SEQUENCE [LARGE SCALE GENOMIC DNA]</scope>
    <source>
        <strain evidence="1 2">CIRM-BRFM 2984</strain>
    </source>
</reference>
<keyword evidence="2" id="KW-1185">Reference proteome</keyword>
<sequence>MLVEPTPPPSIESPVVELEVGVETLSLDVVESWRASVAEEVEPAALSDAILHIHGQSVAAVSNCVLEHIKFLDLPNTLQTSFKMEDEELIIRCETDGVTLGSFLKPYQNILVGVRQNTSRRAITQGVGPERAALRLGPLSCLRSTITGNKSPLPPCFAPVHCFLLQHGLHPISIWLLLSFIHGKDALLISKRVLQYMDPGVAAILAPWYDFLVDSPVPPVSDPTHPIRLFIFEHWIPSIQPNLISNNRTPEVHNNWVITAFSIILLGHPHPWDHSEYLALEVGFNKAFGRLTFNEETSAFLVTIHDRRVHRVEEVADHLSYYVDSRHSDLTTPYFMRLFRLRVDEYLRGSGHPVELRDQIKAFGISDEEFIATVCFGQIFFCVVVPTPTCDPLLIAGGFRSPFAGRSRSNLNVSAPLAFHACFHSVEVDLNHHLRELLLDTAVGVGTVSSKFTLSKWSTLTTT</sequence>
<accession>A0AAV9ZP70</accession>
<name>A0AAV9ZP70_9AGAR</name>
<evidence type="ECO:0000313" key="2">
    <source>
        <dbReference type="Proteomes" id="UP001362999"/>
    </source>
</evidence>
<dbReference type="Proteomes" id="UP001362999">
    <property type="component" value="Unassembled WGS sequence"/>
</dbReference>
<evidence type="ECO:0000313" key="1">
    <source>
        <dbReference type="EMBL" id="KAK6988309.1"/>
    </source>
</evidence>
<comment type="caution">
    <text evidence="1">The sequence shown here is derived from an EMBL/GenBank/DDBJ whole genome shotgun (WGS) entry which is preliminary data.</text>
</comment>
<protein>
    <recommendedName>
        <fullName evidence="3">Aminotransferase-like plant mobile domain-containing protein</fullName>
    </recommendedName>
</protein>
<gene>
    <name evidence="1" type="ORF">R3P38DRAFT_2804769</name>
</gene>
<proteinExistence type="predicted"/>
<dbReference type="AlphaFoldDB" id="A0AAV9ZP70"/>
<evidence type="ECO:0008006" key="3">
    <source>
        <dbReference type="Google" id="ProtNLM"/>
    </source>
</evidence>